<dbReference type="NCBIfam" id="TIGR00996">
    <property type="entry name" value="Mtu_fam_mce"/>
    <property type="match status" value="1"/>
</dbReference>
<sequence length="327" mass="34395">MRGVIAPLAKLGVFAVVTITATALLALTIANLDVNGATTYTARFRTVAGLHSGDDVRVAGVRVGQVGDLRIVDRDQAEVVLEVQRDVTLPAGVTATIKYRNLIGQRYVELGRGTATDINATLPPGARIPLDRTQPALDLTDLFNGFKPLFQALNPEDVNKLSFEIIQVLQGEGGTIDTLLAHTASLTSTIAGKDEVIGKVVDNLNSVLDSLNSRGDELSQVVVTTQQLISGLAADRKAIGSAIGALGDLADSTAGLLASARQPVKDDIAALGLLAGNLNDSKDVVRHFVQSLPDKLRGLTRSADYGSWANFYLCGVVGKPNPPRCAP</sequence>
<keyword evidence="5" id="KW-1185">Reference proteome</keyword>
<proteinExistence type="predicted"/>
<reference evidence="4 5" key="2">
    <citation type="submission" date="2019-09" db="EMBL/GenBank/DDBJ databases">
        <authorList>
            <person name="Jin C."/>
        </authorList>
    </citation>
    <scope>NUCLEOTIDE SEQUENCE [LARGE SCALE GENOMIC DNA]</scope>
    <source>
        <strain evidence="4 5">AN110305</strain>
    </source>
</reference>
<feature type="domain" description="Mammalian cell entry C-terminal" evidence="3">
    <location>
        <begin position="121"/>
        <end position="324"/>
    </location>
</feature>
<feature type="domain" description="Mce/MlaD" evidence="2">
    <location>
        <begin position="38"/>
        <end position="110"/>
    </location>
</feature>
<keyword evidence="1" id="KW-0812">Transmembrane</keyword>
<dbReference type="PANTHER" id="PTHR33371:SF17">
    <property type="entry name" value="MCE-FAMILY PROTEIN MCE1B"/>
    <property type="match status" value="1"/>
</dbReference>
<dbReference type="InterPro" id="IPR005693">
    <property type="entry name" value="Mce"/>
</dbReference>
<dbReference type="GO" id="GO:0005576">
    <property type="term" value="C:extracellular region"/>
    <property type="evidence" value="ECO:0007669"/>
    <property type="project" value="TreeGrafter"/>
</dbReference>
<dbReference type="InterPro" id="IPR003399">
    <property type="entry name" value="Mce/MlaD"/>
</dbReference>
<keyword evidence="1" id="KW-1133">Transmembrane helix</keyword>
<dbReference type="EMBL" id="VUOB01000093">
    <property type="protein sequence ID" value="KAA2250188.1"/>
    <property type="molecule type" value="Genomic_DNA"/>
</dbReference>
<keyword evidence="1" id="KW-0472">Membrane</keyword>
<evidence type="ECO:0000259" key="3">
    <source>
        <dbReference type="Pfam" id="PF11887"/>
    </source>
</evidence>
<dbReference type="OrthoDB" id="338143at2"/>
<evidence type="ECO:0000313" key="5">
    <source>
        <dbReference type="Proteomes" id="UP000323454"/>
    </source>
</evidence>
<accession>A0A5B2WH41</accession>
<organism evidence="4 5">
    <name type="scientific">Solihabitans fulvus</name>
    <dbReference type="NCBI Taxonomy" id="1892852"/>
    <lineage>
        <taxon>Bacteria</taxon>
        <taxon>Bacillati</taxon>
        <taxon>Actinomycetota</taxon>
        <taxon>Actinomycetes</taxon>
        <taxon>Pseudonocardiales</taxon>
        <taxon>Pseudonocardiaceae</taxon>
        <taxon>Solihabitans</taxon>
    </lineage>
</organism>
<dbReference type="Pfam" id="PF11887">
    <property type="entry name" value="Mce4_CUP1"/>
    <property type="match status" value="1"/>
</dbReference>
<dbReference type="PANTHER" id="PTHR33371">
    <property type="entry name" value="INTERMEMBRANE PHOSPHOLIPID TRANSPORT SYSTEM BINDING PROTEIN MLAD-RELATED"/>
    <property type="match status" value="1"/>
</dbReference>
<dbReference type="GO" id="GO:0051701">
    <property type="term" value="P:biological process involved in interaction with host"/>
    <property type="evidence" value="ECO:0007669"/>
    <property type="project" value="TreeGrafter"/>
</dbReference>
<dbReference type="InterPro" id="IPR052336">
    <property type="entry name" value="MlaD_Phospholipid_Transporter"/>
</dbReference>
<feature type="transmembrane region" description="Helical" evidence="1">
    <location>
        <begin position="12"/>
        <end position="32"/>
    </location>
</feature>
<protein>
    <submittedName>
        <fullName evidence="4">MCE family protein</fullName>
    </submittedName>
</protein>
<dbReference type="Proteomes" id="UP000323454">
    <property type="component" value="Unassembled WGS sequence"/>
</dbReference>
<gene>
    <name evidence="4" type="ORF">F0L68_39215</name>
</gene>
<comment type="caution">
    <text evidence="4">The sequence shown here is derived from an EMBL/GenBank/DDBJ whole genome shotgun (WGS) entry which is preliminary data.</text>
</comment>
<evidence type="ECO:0000313" key="4">
    <source>
        <dbReference type="EMBL" id="KAA2250188.1"/>
    </source>
</evidence>
<evidence type="ECO:0000259" key="2">
    <source>
        <dbReference type="Pfam" id="PF02470"/>
    </source>
</evidence>
<dbReference type="RefSeq" id="WP_149854993.1">
    <property type="nucleotide sequence ID" value="NZ_VUOB01000093.1"/>
</dbReference>
<dbReference type="AlphaFoldDB" id="A0A5B2WH41"/>
<evidence type="ECO:0000256" key="1">
    <source>
        <dbReference type="SAM" id="Phobius"/>
    </source>
</evidence>
<name>A0A5B2WH41_9PSEU</name>
<dbReference type="InterPro" id="IPR024516">
    <property type="entry name" value="Mce_C"/>
</dbReference>
<dbReference type="Pfam" id="PF02470">
    <property type="entry name" value="MlaD"/>
    <property type="match status" value="1"/>
</dbReference>
<reference evidence="4 5" key="1">
    <citation type="submission" date="2019-09" db="EMBL/GenBank/DDBJ databases">
        <title>Goodfellowia gen. nov., a new genus of the Pseudonocardineae related to Actinoalloteichus, containing Goodfellowia coeruleoviolacea gen. nov., comb. nov. gen. nov., comb. nov.</title>
        <authorList>
            <person name="Labeda D."/>
        </authorList>
    </citation>
    <scope>NUCLEOTIDE SEQUENCE [LARGE SCALE GENOMIC DNA]</scope>
    <source>
        <strain evidence="4 5">AN110305</strain>
    </source>
</reference>